<dbReference type="NCBIfam" id="NF006829">
    <property type="entry name" value="PRK09352.1"/>
    <property type="match status" value="1"/>
</dbReference>
<dbReference type="HOGENOM" id="CLU_039592_1_0_5"/>
<dbReference type="RefSeq" id="WP_009494070.1">
    <property type="nucleotide sequence ID" value="NZ_CP141048.1"/>
</dbReference>
<feature type="domain" description="Beta-ketoacyl-[acyl-carrier-protein] synthase III C-terminal" evidence="3">
    <location>
        <begin position="268"/>
        <end position="355"/>
    </location>
</feature>
<keyword evidence="2" id="KW-0012">Acyltransferase</keyword>
<dbReference type="Gene3D" id="3.40.47.10">
    <property type="match status" value="2"/>
</dbReference>
<dbReference type="CDD" id="cd00830">
    <property type="entry name" value="KAS_III"/>
    <property type="match status" value="1"/>
</dbReference>
<dbReference type="GO" id="GO:0006633">
    <property type="term" value="P:fatty acid biosynthetic process"/>
    <property type="evidence" value="ECO:0007669"/>
    <property type="project" value="InterPro"/>
</dbReference>
<dbReference type="InterPro" id="IPR013747">
    <property type="entry name" value="ACP_syn_III_C"/>
</dbReference>
<dbReference type="STRING" id="864069.MicloDRAFT_00063380"/>
<dbReference type="SUPFAM" id="SSF53901">
    <property type="entry name" value="Thiolase-like"/>
    <property type="match status" value="1"/>
</dbReference>
<evidence type="ECO:0000256" key="1">
    <source>
        <dbReference type="ARBA" id="ARBA00022679"/>
    </source>
</evidence>
<proteinExistence type="predicted"/>
<evidence type="ECO:0000313" key="6">
    <source>
        <dbReference type="Proteomes" id="UP000003947"/>
    </source>
</evidence>
<reference evidence="5 6" key="1">
    <citation type="submission" date="2012-02" db="EMBL/GenBank/DDBJ databases">
        <title>Improved High-Quality Draft sequence of Microvirga sp. WSM3557.</title>
        <authorList>
            <consortium name="US DOE Joint Genome Institute"/>
            <person name="Lucas S."/>
            <person name="Han J."/>
            <person name="Lapidus A."/>
            <person name="Cheng J.-F."/>
            <person name="Goodwin L."/>
            <person name="Pitluck S."/>
            <person name="Peters L."/>
            <person name="Zhang X."/>
            <person name="Detter J.C."/>
            <person name="Han C."/>
            <person name="Tapia R."/>
            <person name="Land M."/>
            <person name="Hauser L."/>
            <person name="Kyrpides N."/>
            <person name="Ivanova N."/>
            <person name="Pagani I."/>
            <person name="Brau L."/>
            <person name="Yates R."/>
            <person name="O'Hara G."/>
            <person name="Rui T."/>
            <person name="Howieson J."/>
            <person name="Reeve W."/>
            <person name="Woyke T."/>
        </authorList>
    </citation>
    <scope>NUCLEOTIDE SEQUENCE [LARGE SCALE GENOMIC DNA]</scope>
    <source>
        <strain evidence="5 6">WSM3557</strain>
    </source>
</reference>
<dbReference type="EMBL" id="JH660647">
    <property type="protein sequence ID" value="EIM25611.1"/>
    <property type="molecule type" value="Genomic_DNA"/>
</dbReference>
<dbReference type="PATRIC" id="fig|864069.3.peg.6785"/>
<keyword evidence="6" id="KW-1185">Reference proteome</keyword>
<keyword evidence="1" id="KW-0808">Transferase</keyword>
<dbReference type="GO" id="GO:0044550">
    <property type="term" value="P:secondary metabolite biosynthetic process"/>
    <property type="evidence" value="ECO:0007669"/>
    <property type="project" value="TreeGrafter"/>
</dbReference>
<evidence type="ECO:0000259" key="4">
    <source>
        <dbReference type="Pfam" id="PF08545"/>
    </source>
</evidence>
<evidence type="ECO:0000259" key="3">
    <source>
        <dbReference type="Pfam" id="PF08541"/>
    </source>
</evidence>
<dbReference type="PANTHER" id="PTHR34069:SF2">
    <property type="entry name" value="BETA-KETOACYL-[ACYL-CARRIER-PROTEIN] SYNTHASE III"/>
    <property type="match status" value="1"/>
</dbReference>
<evidence type="ECO:0000313" key="5">
    <source>
        <dbReference type="EMBL" id="EIM25611.1"/>
    </source>
</evidence>
<dbReference type="InterPro" id="IPR016039">
    <property type="entry name" value="Thiolase-like"/>
</dbReference>
<accession>I4YNR9</accession>
<evidence type="ECO:0000256" key="2">
    <source>
        <dbReference type="ARBA" id="ARBA00023315"/>
    </source>
</evidence>
<gene>
    <name evidence="5" type="ORF">MicloDRAFT_00063380</name>
</gene>
<dbReference type="GO" id="GO:0004315">
    <property type="term" value="F:3-oxoacyl-[acyl-carrier-protein] synthase activity"/>
    <property type="evidence" value="ECO:0007669"/>
    <property type="project" value="InterPro"/>
</dbReference>
<dbReference type="InterPro" id="IPR013751">
    <property type="entry name" value="ACP_syn_III_N"/>
</dbReference>
<protein>
    <submittedName>
        <fullName evidence="5">3-oxoacyl-(Acyl-carrier-protein) synthase III</fullName>
    </submittedName>
</protein>
<dbReference type="Pfam" id="PF08545">
    <property type="entry name" value="ACP_syn_III"/>
    <property type="match status" value="1"/>
</dbReference>
<sequence>MHRSTDSLERALATKVGIEAIAYALPERVITNDDLARENPAWDMVRLLDRTGVEERRIAAADETALDLGYRACLALEQRGKLVRSEIDTIIFCTETPDHPIPPNSCILHQRLGLSPHVMAFDITLACSGFVYSLGIARGLVQSGTSRRVLIVTADTYSRLIHPADRSSRCLFGDGAAATIVSGFTDDQLKTADDRLNVADISFGTSGAQYDRFIVRAGGTRLPRSTETAKEVSDRSGNIRTAEHIEMDGLGVLSFFNTTIPKAVRELLNRNNLRVEDVGSFVFHQASKVAIDGIARSLGLNADQLIFDMRTLGNTVSASVPIALQRAQEAEKIRKDRPVVLCGFGVGLSWASALINP</sequence>
<dbReference type="Proteomes" id="UP000003947">
    <property type="component" value="Unassembled WGS sequence"/>
</dbReference>
<name>I4YNR9_9HYPH</name>
<dbReference type="OrthoDB" id="9815506at2"/>
<dbReference type="eggNOG" id="COG0332">
    <property type="taxonomic scope" value="Bacteria"/>
</dbReference>
<feature type="domain" description="Beta-ketoacyl-[acyl-carrier-protein] synthase III N-terminal" evidence="4">
    <location>
        <begin position="121"/>
        <end position="184"/>
    </location>
</feature>
<dbReference type="PANTHER" id="PTHR34069">
    <property type="entry name" value="3-OXOACYL-[ACYL-CARRIER-PROTEIN] SYNTHASE 3"/>
    <property type="match status" value="1"/>
</dbReference>
<dbReference type="Pfam" id="PF08541">
    <property type="entry name" value="ACP_syn_III_C"/>
    <property type="match status" value="1"/>
</dbReference>
<organism evidence="5 6">
    <name type="scientific">Microvirga lotononidis</name>
    <dbReference type="NCBI Taxonomy" id="864069"/>
    <lineage>
        <taxon>Bacteria</taxon>
        <taxon>Pseudomonadati</taxon>
        <taxon>Pseudomonadota</taxon>
        <taxon>Alphaproteobacteria</taxon>
        <taxon>Hyphomicrobiales</taxon>
        <taxon>Methylobacteriaceae</taxon>
        <taxon>Microvirga</taxon>
    </lineage>
</organism>
<dbReference type="AlphaFoldDB" id="I4YNR9"/>